<gene>
    <name evidence="1" type="ORF">FA15DRAFT_670442</name>
</gene>
<accession>A0A5C3KSF8</accession>
<name>A0A5C3KSF8_COPMA</name>
<evidence type="ECO:0008006" key="3">
    <source>
        <dbReference type="Google" id="ProtNLM"/>
    </source>
</evidence>
<proteinExistence type="predicted"/>
<sequence length="430" mass="48163">MDRLSLSAIKNIVDFSPLDIAPSTSLVSKVCLEPSQRSLFSAIHLVRKDPNHPVPGQRLLESFRAKSADVPGILEQYVEAVAITDDDGWLLQDNDLHTALDRIVDKGRVKYLAMTGARDWVQVPVGTKASIAAICGLESLKTLYLCNSPLRIIEWCGPNLLNLELRGRVALGVDDTAFTARERPQNERLAPHTLRIDRTMQNENAIKHIVTLCANGNMDLSALQDIDIDASGSSPEWCVAIHALLELCPNLKTIAFSPLYQNRVDTEHEGLIQLTSFPKLQNLIVSYSRRFTRPESTDAIAWINNRINTARSVAAPLKTVHLFIQHKLQYRGANFQAPQQEWRVFNDLLSDQLRFPSLKSVRIDIKTPGPGSLNYDAELQDAQRLRDAILPFLSGLQNRGQGFFEVNIDDKTQQSCPPSHWEAELALRTH</sequence>
<evidence type="ECO:0000313" key="1">
    <source>
        <dbReference type="EMBL" id="TFK23521.1"/>
    </source>
</evidence>
<protein>
    <recommendedName>
        <fullName evidence="3">F-box domain-containing protein</fullName>
    </recommendedName>
</protein>
<organism evidence="1 2">
    <name type="scientific">Coprinopsis marcescibilis</name>
    <name type="common">Agaric fungus</name>
    <name type="synonym">Psathyrella marcescibilis</name>
    <dbReference type="NCBI Taxonomy" id="230819"/>
    <lineage>
        <taxon>Eukaryota</taxon>
        <taxon>Fungi</taxon>
        <taxon>Dikarya</taxon>
        <taxon>Basidiomycota</taxon>
        <taxon>Agaricomycotina</taxon>
        <taxon>Agaricomycetes</taxon>
        <taxon>Agaricomycetidae</taxon>
        <taxon>Agaricales</taxon>
        <taxon>Agaricineae</taxon>
        <taxon>Psathyrellaceae</taxon>
        <taxon>Coprinopsis</taxon>
    </lineage>
</organism>
<evidence type="ECO:0000313" key="2">
    <source>
        <dbReference type="Proteomes" id="UP000307440"/>
    </source>
</evidence>
<dbReference type="SUPFAM" id="SSF52047">
    <property type="entry name" value="RNI-like"/>
    <property type="match status" value="1"/>
</dbReference>
<dbReference type="AlphaFoldDB" id="A0A5C3KSF8"/>
<dbReference type="Proteomes" id="UP000307440">
    <property type="component" value="Unassembled WGS sequence"/>
</dbReference>
<reference evidence="1 2" key="1">
    <citation type="journal article" date="2019" name="Nat. Ecol. Evol.">
        <title>Megaphylogeny resolves global patterns of mushroom evolution.</title>
        <authorList>
            <person name="Varga T."/>
            <person name="Krizsan K."/>
            <person name="Foldi C."/>
            <person name="Dima B."/>
            <person name="Sanchez-Garcia M."/>
            <person name="Sanchez-Ramirez S."/>
            <person name="Szollosi G.J."/>
            <person name="Szarkandi J.G."/>
            <person name="Papp V."/>
            <person name="Albert L."/>
            <person name="Andreopoulos W."/>
            <person name="Angelini C."/>
            <person name="Antonin V."/>
            <person name="Barry K.W."/>
            <person name="Bougher N.L."/>
            <person name="Buchanan P."/>
            <person name="Buyck B."/>
            <person name="Bense V."/>
            <person name="Catcheside P."/>
            <person name="Chovatia M."/>
            <person name="Cooper J."/>
            <person name="Damon W."/>
            <person name="Desjardin D."/>
            <person name="Finy P."/>
            <person name="Geml J."/>
            <person name="Haridas S."/>
            <person name="Hughes K."/>
            <person name="Justo A."/>
            <person name="Karasinski D."/>
            <person name="Kautmanova I."/>
            <person name="Kiss B."/>
            <person name="Kocsube S."/>
            <person name="Kotiranta H."/>
            <person name="LaButti K.M."/>
            <person name="Lechner B.E."/>
            <person name="Liimatainen K."/>
            <person name="Lipzen A."/>
            <person name="Lukacs Z."/>
            <person name="Mihaltcheva S."/>
            <person name="Morgado L.N."/>
            <person name="Niskanen T."/>
            <person name="Noordeloos M.E."/>
            <person name="Ohm R.A."/>
            <person name="Ortiz-Santana B."/>
            <person name="Ovrebo C."/>
            <person name="Racz N."/>
            <person name="Riley R."/>
            <person name="Savchenko A."/>
            <person name="Shiryaev A."/>
            <person name="Soop K."/>
            <person name="Spirin V."/>
            <person name="Szebenyi C."/>
            <person name="Tomsovsky M."/>
            <person name="Tulloss R.E."/>
            <person name="Uehling J."/>
            <person name="Grigoriev I.V."/>
            <person name="Vagvolgyi C."/>
            <person name="Papp T."/>
            <person name="Martin F.M."/>
            <person name="Miettinen O."/>
            <person name="Hibbett D.S."/>
            <person name="Nagy L.G."/>
        </authorList>
    </citation>
    <scope>NUCLEOTIDE SEQUENCE [LARGE SCALE GENOMIC DNA]</scope>
    <source>
        <strain evidence="1 2">CBS 121175</strain>
    </source>
</reference>
<dbReference type="EMBL" id="ML210217">
    <property type="protein sequence ID" value="TFK23521.1"/>
    <property type="molecule type" value="Genomic_DNA"/>
</dbReference>
<keyword evidence="2" id="KW-1185">Reference proteome</keyword>
<dbReference type="OrthoDB" id="2745898at2759"/>